<dbReference type="Proteomes" id="UP001501343">
    <property type="component" value="Unassembled WGS sequence"/>
</dbReference>
<comment type="caution">
    <text evidence="2">The sequence shown here is derived from an EMBL/GenBank/DDBJ whole genome shotgun (WGS) entry which is preliminary data.</text>
</comment>
<dbReference type="RefSeq" id="WP_344049733.1">
    <property type="nucleotide sequence ID" value="NZ_BAAAOF010000007.1"/>
</dbReference>
<protein>
    <submittedName>
        <fullName evidence="2">Uncharacterized protein</fullName>
    </submittedName>
</protein>
<organism evidence="2 3">
    <name type="scientific">Microbacterium aoyamense</name>
    <dbReference type="NCBI Taxonomy" id="344166"/>
    <lineage>
        <taxon>Bacteria</taxon>
        <taxon>Bacillati</taxon>
        <taxon>Actinomycetota</taxon>
        <taxon>Actinomycetes</taxon>
        <taxon>Micrococcales</taxon>
        <taxon>Microbacteriaceae</taxon>
        <taxon>Microbacterium</taxon>
    </lineage>
</organism>
<keyword evidence="3" id="KW-1185">Reference proteome</keyword>
<name>A0ABN2PZW5_9MICO</name>
<reference evidence="2 3" key="1">
    <citation type="journal article" date="2019" name="Int. J. Syst. Evol. Microbiol.">
        <title>The Global Catalogue of Microorganisms (GCM) 10K type strain sequencing project: providing services to taxonomists for standard genome sequencing and annotation.</title>
        <authorList>
            <consortium name="The Broad Institute Genomics Platform"/>
            <consortium name="The Broad Institute Genome Sequencing Center for Infectious Disease"/>
            <person name="Wu L."/>
            <person name="Ma J."/>
        </authorList>
    </citation>
    <scope>NUCLEOTIDE SEQUENCE [LARGE SCALE GENOMIC DNA]</scope>
    <source>
        <strain evidence="2 3">JCM 14900</strain>
    </source>
</reference>
<keyword evidence="1" id="KW-0175">Coiled coil</keyword>
<dbReference type="EMBL" id="BAAAOF010000007">
    <property type="protein sequence ID" value="GAA1936560.1"/>
    <property type="molecule type" value="Genomic_DNA"/>
</dbReference>
<feature type="coiled-coil region" evidence="1">
    <location>
        <begin position="89"/>
        <end position="130"/>
    </location>
</feature>
<gene>
    <name evidence="2" type="ORF">GCM10009775_30570</name>
</gene>
<proteinExistence type="predicted"/>
<evidence type="ECO:0000313" key="2">
    <source>
        <dbReference type="EMBL" id="GAA1936560.1"/>
    </source>
</evidence>
<sequence length="133" mass="14914">MNSNLAYDPTHDYGLSHETMIVLLNVQWLYENKRDHDDGIHVDSDIFMRGDGGFALQCLAEEGLTPGTDPRQRARYEAESERQKRLAAVKEARTARDEAAQAVEQARKVLARAKRKAAKAEHVLDAAIDKAQP</sequence>
<accession>A0ABN2PZW5</accession>
<evidence type="ECO:0000256" key="1">
    <source>
        <dbReference type="SAM" id="Coils"/>
    </source>
</evidence>
<evidence type="ECO:0000313" key="3">
    <source>
        <dbReference type="Proteomes" id="UP001501343"/>
    </source>
</evidence>